<proteinExistence type="predicted"/>
<comment type="caution">
    <text evidence="1">The sequence shown here is derived from an EMBL/GenBank/DDBJ whole genome shotgun (WGS) entry which is preliminary data.</text>
</comment>
<evidence type="ECO:0000313" key="1">
    <source>
        <dbReference type="EMBL" id="CAG8949576.1"/>
    </source>
</evidence>
<organism evidence="1 2">
    <name type="scientific">Hymenoscyphus fraxineus</name>
    <dbReference type="NCBI Taxonomy" id="746836"/>
    <lineage>
        <taxon>Eukaryota</taxon>
        <taxon>Fungi</taxon>
        <taxon>Dikarya</taxon>
        <taxon>Ascomycota</taxon>
        <taxon>Pezizomycotina</taxon>
        <taxon>Leotiomycetes</taxon>
        <taxon>Helotiales</taxon>
        <taxon>Helotiaceae</taxon>
        <taxon>Hymenoscyphus</taxon>
    </lineage>
</organism>
<evidence type="ECO:0000313" key="2">
    <source>
        <dbReference type="Proteomes" id="UP000696280"/>
    </source>
</evidence>
<sequence length="61" mass="6763">MNEERVWANAMIQKMVGLVIQVSNPGGGYGEGDGDGDGECDHTIHEELEERMKMAEGRQEQ</sequence>
<keyword evidence="2" id="KW-1185">Reference proteome</keyword>
<dbReference type="AlphaFoldDB" id="A0A9N9KM95"/>
<name>A0A9N9KM95_9HELO</name>
<dbReference type="EMBL" id="CAJVRL010000014">
    <property type="protein sequence ID" value="CAG8949576.1"/>
    <property type="molecule type" value="Genomic_DNA"/>
</dbReference>
<protein>
    <submittedName>
        <fullName evidence="1">Uncharacterized protein</fullName>
    </submittedName>
</protein>
<accession>A0A9N9KM95</accession>
<gene>
    <name evidence="1" type="ORF">HYFRA_00007809</name>
</gene>
<reference evidence="1" key="1">
    <citation type="submission" date="2021-07" db="EMBL/GenBank/DDBJ databases">
        <authorList>
            <person name="Durling M."/>
        </authorList>
    </citation>
    <scope>NUCLEOTIDE SEQUENCE</scope>
</reference>
<dbReference type="Proteomes" id="UP000696280">
    <property type="component" value="Unassembled WGS sequence"/>
</dbReference>